<reference evidence="1 2" key="1">
    <citation type="journal article" date="2016" name="Nat. Commun.">
        <title>Thousands of microbial genomes shed light on interconnected biogeochemical processes in an aquifer system.</title>
        <authorList>
            <person name="Anantharaman K."/>
            <person name="Brown C.T."/>
            <person name="Hug L.A."/>
            <person name="Sharon I."/>
            <person name="Castelle C.J."/>
            <person name="Probst A.J."/>
            <person name="Thomas B.C."/>
            <person name="Singh A."/>
            <person name="Wilkins M.J."/>
            <person name="Karaoz U."/>
            <person name="Brodie E.L."/>
            <person name="Williams K.H."/>
            <person name="Hubbard S.S."/>
            <person name="Banfield J.F."/>
        </authorList>
    </citation>
    <scope>NUCLEOTIDE SEQUENCE [LARGE SCALE GENOMIC DNA]</scope>
</reference>
<accession>A0A1G2G037</accession>
<evidence type="ECO:0000313" key="1">
    <source>
        <dbReference type="EMBL" id="OGZ43467.1"/>
    </source>
</evidence>
<dbReference type="AlphaFoldDB" id="A0A1G2G037"/>
<name>A0A1G2G037_9BACT</name>
<dbReference type="Gene3D" id="3.90.20.10">
    <property type="match status" value="1"/>
</dbReference>
<gene>
    <name evidence="1" type="ORF">A2756_04080</name>
</gene>
<dbReference type="STRING" id="1802115.A2756_04080"/>
<organism evidence="1 2">
    <name type="scientific">Candidatus Ryanbacteria bacterium RIFCSPHIGHO2_01_FULL_48_27</name>
    <dbReference type="NCBI Taxonomy" id="1802115"/>
    <lineage>
        <taxon>Bacteria</taxon>
        <taxon>Candidatus Ryaniibacteriota</taxon>
    </lineage>
</organism>
<protein>
    <recommendedName>
        <fullName evidence="3">t-SNARE coiled-coil homology domain-containing protein</fullName>
    </recommendedName>
</protein>
<evidence type="ECO:0000313" key="2">
    <source>
        <dbReference type="Proteomes" id="UP000177785"/>
    </source>
</evidence>
<evidence type="ECO:0008006" key="3">
    <source>
        <dbReference type="Google" id="ProtNLM"/>
    </source>
</evidence>
<comment type="caution">
    <text evidence="1">The sequence shown here is derived from an EMBL/GenBank/DDBJ whole genome shotgun (WGS) entry which is preliminary data.</text>
</comment>
<dbReference type="Proteomes" id="UP000177785">
    <property type="component" value="Unassembled WGS sequence"/>
</dbReference>
<dbReference type="EMBL" id="MHNL01000034">
    <property type="protein sequence ID" value="OGZ43467.1"/>
    <property type="molecule type" value="Genomic_DNA"/>
</dbReference>
<sequence length="98" mass="11491">MNSEDISKLIVAMKEVFPTADMIQRGFSHVDERFEQISDRFEQVDQRFDQIDGRLAHIDARLNTIERDIRDLVSREEFTDLTARVKYLEMKLGVESGK</sequence>
<proteinExistence type="predicted"/>